<keyword evidence="5" id="KW-1185">Reference proteome</keyword>
<feature type="signal peptide" evidence="2">
    <location>
        <begin position="1"/>
        <end position="23"/>
    </location>
</feature>
<organism evidence="4 5">
    <name type="scientific">Cryptomeria japonica</name>
    <name type="common">Japanese cedar</name>
    <name type="synonym">Cupressus japonica</name>
    <dbReference type="NCBI Taxonomy" id="3369"/>
    <lineage>
        <taxon>Eukaryota</taxon>
        <taxon>Viridiplantae</taxon>
        <taxon>Streptophyta</taxon>
        <taxon>Embryophyta</taxon>
        <taxon>Tracheophyta</taxon>
        <taxon>Spermatophyta</taxon>
        <taxon>Pinopsida</taxon>
        <taxon>Pinidae</taxon>
        <taxon>Conifers II</taxon>
        <taxon>Cupressales</taxon>
        <taxon>Cupressaceae</taxon>
        <taxon>Cryptomeria</taxon>
    </lineage>
</organism>
<feature type="chain" id="PRO_5041901888" description="Barwin domain-containing protein" evidence="2">
    <location>
        <begin position="24"/>
        <end position="138"/>
    </location>
</feature>
<dbReference type="Proteomes" id="UP001234787">
    <property type="component" value="Unassembled WGS sequence"/>
</dbReference>
<dbReference type="PANTHER" id="PTHR46351">
    <property type="entry name" value="WOUND-INDUCED PROTEIN WIN2"/>
    <property type="match status" value="1"/>
</dbReference>
<protein>
    <recommendedName>
        <fullName evidence="3">Barwin domain-containing protein</fullName>
    </recommendedName>
</protein>
<dbReference type="GO" id="GO:0042742">
    <property type="term" value="P:defense response to bacterium"/>
    <property type="evidence" value="ECO:0007669"/>
    <property type="project" value="InterPro"/>
</dbReference>
<evidence type="ECO:0000313" key="4">
    <source>
        <dbReference type="EMBL" id="GLJ58895.1"/>
    </source>
</evidence>
<evidence type="ECO:0000313" key="5">
    <source>
        <dbReference type="Proteomes" id="UP001234787"/>
    </source>
</evidence>
<dbReference type="EMBL" id="BSEH01000590">
    <property type="protein sequence ID" value="GLJ58895.1"/>
    <property type="molecule type" value="Genomic_DNA"/>
</dbReference>
<dbReference type="SUPFAM" id="SSF50685">
    <property type="entry name" value="Barwin-like endoglucanases"/>
    <property type="match status" value="1"/>
</dbReference>
<comment type="caution">
    <text evidence="4">The sequence shown here is derived from an EMBL/GenBank/DDBJ whole genome shotgun (WGS) entry which is preliminary data.</text>
</comment>
<dbReference type="PRINTS" id="PR00602">
    <property type="entry name" value="BARWIN"/>
</dbReference>
<dbReference type="Gene3D" id="2.40.40.10">
    <property type="entry name" value="RlpA-like domain"/>
    <property type="match status" value="1"/>
</dbReference>
<reference evidence="4" key="1">
    <citation type="submission" date="2022-12" db="EMBL/GenBank/DDBJ databases">
        <title>Chromosome-Level Genome Assembly of Japanese Cedar (Cryptomeriajaponica D. Don).</title>
        <authorList>
            <person name="Fujino T."/>
            <person name="Yamaguchi K."/>
            <person name="Yokoyama T."/>
            <person name="Hamanaka T."/>
            <person name="Harazono Y."/>
            <person name="Kamada H."/>
            <person name="Kobayashi W."/>
            <person name="Ujino-Ihara T."/>
            <person name="Uchiyama K."/>
            <person name="Matsumoto A."/>
            <person name="Izuno A."/>
            <person name="Tsumura Y."/>
            <person name="Toyoda A."/>
            <person name="Shigenobu S."/>
            <person name="Moriguchi Y."/>
            <person name="Ueno S."/>
            <person name="Kasahara M."/>
        </authorList>
    </citation>
    <scope>NUCLEOTIDE SEQUENCE</scope>
</reference>
<dbReference type="GO" id="GO:0004540">
    <property type="term" value="F:RNA nuclease activity"/>
    <property type="evidence" value="ECO:0007669"/>
    <property type="project" value="InterPro"/>
</dbReference>
<proteinExistence type="predicted"/>
<dbReference type="InterPro" id="IPR036908">
    <property type="entry name" value="RlpA-like_sf"/>
</dbReference>
<evidence type="ECO:0000256" key="1">
    <source>
        <dbReference type="ARBA" id="ARBA00023157"/>
    </source>
</evidence>
<sequence>MASKLVRWIAICFFVASILCVNGETLTTSTPYDSAGRNYDLGGLFCATIDSNQTLEFRSEYLWTAYYDQAGQPMELSLCGTCIQVTNDSTDKNVIVRIVDQCQNGGLVLETDAFNAIDKDGKGKHDGHMLTTYKFVGC</sequence>
<dbReference type="GO" id="GO:0050832">
    <property type="term" value="P:defense response to fungus"/>
    <property type="evidence" value="ECO:0007669"/>
    <property type="project" value="InterPro"/>
</dbReference>
<evidence type="ECO:0000256" key="2">
    <source>
        <dbReference type="SAM" id="SignalP"/>
    </source>
</evidence>
<dbReference type="InterPro" id="IPR044301">
    <property type="entry name" value="PR4"/>
</dbReference>
<gene>
    <name evidence="4" type="ORF">SUGI_1483320</name>
</gene>
<evidence type="ECO:0000259" key="3">
    <source>
        <dbReference type="PROSITE" id="PS51174"/>
    </source>
</evidence>
<dbReference type="PANTHER" id="PTHR46351:SF3">
    <property type="entry name" value="WOUND-INDUCED PROTEIN WIN2"/>
    <property type="match status" value="1"/>
</dbReference>
<accession>A0AAD3NND2</accession>
<feature type="domain" description="Barwin" evidence="3">
    <location>
        <begin position="1"/>
        <end position="138"/>
    </location>
</feature>
<keyword evidence="1" id="KW-1015">Disulfide bond</keyword>
<keyword evidence="2" id="KW-0732">Signal</keyword>
<dbReference type="InterPro" id="IPR001153">
    <property type="entry name" value="Barwin_dom"/>
</dbReference>
<name>A0AAD3NND2_CRYJA</name>
<dbReference type="AlphaFoldDB" id="A0AAD3NND2"/>
<dbReference type="PROSITE" id="PS51174">
    <property type="entry name" value="BARWIN_3"/>
    <property type="match status" value="1"/>
</dbReference>
<dbReference type="Pfam" id="PF00967">
    <property type="entry name" value="Barwin"/>
    <property type="match status" value="1"/>
</dbReference>